<dbReference type="RefSeq" id="WP_245772497.1">
    <property type="nucleotide sequence ID" value="NZ_BJXR01000030.1"/>
</dbReference>
<dbReference type="Pfam" id="PF00413">
    <property type="entry name" value="Peptidase_M10"/>
    <property type="match status" value="1"/>
</dbReference>
<keyword evidence="5" id="KW-0812">Transmembrane</keyword>
<feature type="transmembrane region" description="Helical" evidence="5">
    <location>
        <begin position="276"/>
        <end position="294"/>
    </location>
</feature>
<evidence type="ECO:0000256" key="5">
    <source>
        <dbReference type="SAM" id="Phobius"/>
    </source>
</evidence>
<evidence type="ECO:0000256" key="1">
    <source>
        <dbReference type="ARBA" id="ARBA00022670"/>
    </source>
</evidence>
<accession>A0ABY1CR33</accession>
<protein>
    <submittedName>
        <fullName evidence="8">Matrixin</fullName>
    </submittedName>
</protein>
<keyword evidence="6" id="KW-0732">Signal</keyword>
<gene>
    <name evidence="8" type="ORF">SAMN05443572_108397</name>
</gene>
<evidence type="ECO:0000259" key="7">
    <source>
        <dbReference type="Pfam" id="PF00413"/>
    </source>
</evidence>
<evidence type="ECO:0000256" key="2">
    <source>
        <dbReference type="ARBA" id="ARBA00022723"/>
    </source>
</evidence>
<comment type="caution">
    <text evidence="8">The sequence shown here is derived from an EMBL/GenBank/DDBJ whole genome shotgun (WGS) entry which is preliminary data.</text>
</comment>
<keyword evidence="3" id="KW-0378">Hydrolase</keyword>
<keyword evidence="4" id="KW-0862">Zinc</keyword>
<keyword evidence="5" id="KW-0472">Membrane</keyword>
<evidence type="ECO:0000313" key="9">
    <source>
        <dbReference type="Proteomes" id="UP000183760"/>
    </source>
</evidence>
<reference evidence="8 9" key="1">
    <citation type="submission" date="2016-10" db="EMBL/GenBank/DDBJ databases">
        <authorList>
            <person name="Varghese N."/>
            <person name="Submissions S."/>
        </authorList>
    </citation>
    <scope>NUCLEOTIDE SEQUENCE [LARGE SCALE GENOMIC DNA]</scope>
    <source>
        <strain evidence="8 9">DSM 16525</strain>
    </source>
</reference>
<dbReference type="NCBIfam" id="NF041905">
    <property type="entry name" value="MXAN_2677_2678"/>
    <property type="match status" value="1"/>
</dbReference>
<evidence type="ECO:0000256" key="4">
    <source>
        <dbReference type="ARBA" id="ARBA00022833"/>
    </source>
</evidence>
<dbReference type="EMBL" id="FOIB01000008">
    <property type="protein sequence ID" value="SEU30761.1"/>
    <property type="molecule type" value="Genomic_DNA"/>
</dbReference>
<feature type="signal peptide" evidence="6">
    <location>
        <begin position="1"/>
        <end position="19"/>
    </location>
</feature>
<evidence type="ECO:0000256" key="3">
    <source>
        <dbReference type="ARBA" id="ARBA00022801"/>
    </source>
</evidence>
<organism evidence="8 9">
    <name type="scientific">Myxococcus fulvus</name>
    <dbReference type="NCBI Taxonomy" id="33"/>
    <lineage>
        <taxon>Bacteria</taxon>
        <taxon>Pseudomonadati</taxon>
        <taxon>Myxococcota</taxon>
        <taxon>Myxococcia</taxon>
        <taxon>Myxococcales</taxon>
        <taxon>Cystobacterineae</taxon>
        <taxon>Myxococcaceae</taxon>
        <taxon>Myxococcus</taxon>
    </lineage>
</organism>
<dbReference type="Proteomes" id="UP000183760">
    <property type="component" value="Unassembled WGS sequence"/>
</dbReference>
<name>A0ABY1CR33_MYXFU</name>
<keyword evidence="2" id="KW-0479">Metal-binding</keyword>
<dbReference type="InterPro" id="IPR024079">
    <property type="entry name" value="MetalloPept_cat_dom_sf"/>
</dbReference>
<keyword evidence="9" id="KW-1185">Reference proteome</keyword>
<sequence>MRRPVVLGLALLASAPAMAQDTFPYRRTTANGNSRMCLVWPAPEYVYHLDAAGSARTPGDTEVAAIEASFESWRRVAATCSDYTFRRGRDWEGKVEVGYVKEDPASNYNIITFREAYCFDVAPEDDACWAQMTCANKYACWDEDSRTLAITISSHGVESGRVWDADIEVNAAGYLFTTVDAPPCVEGAESVDCVAMDLQNTMTHEIGHVVGLDHVPYPGATMERTAPLGETQKRIIDAGSAEGFCSIYPKGLPPNQCIMKNTGLALLGDGRGTGCATAPGAVIAGGWLAALALLRRRRS</sequence>
<dbReference type="Gene3D" id="3.40.390.10">
    <property type="entry name" value="Collagenase (Catalytic Domain)"/>
    <property type="match status" value="1"/>
</dbReference>
<proteinExistence type="predicted"/>
<dbReference type="InterPro" id="IPR001818">
    <property type="entry name" value="Pept_M10_metallopeptidase"/>
</dbReference>
<evidence type="ECO:0000256" key="6">
    <source>
        <dbReference type="SAM" id="SignalP"/>
    </source>
</evidence>
<keyword evidence="1" id="KW-0645">Protease</keyword>
<feature type="domain" description="Peptidase M10 metallopeptidase" evidence="7">
    <location>
        <begin position="47"/>
        <end position="248"/>
    </location>
</feature>
<feature type="chain" id="PRO_5047232310" evidence="6">
    <location>
        <begin position="20"/>
        <end position="299"/>
    </location>
</feature>
<keyword evidence="5" id="KW-1133">Transmembrane helix</keyword>
<evidence type="ECO:0000313" key="8">
    <source>
        <dbReference type="EMBL" id="SEU30761.1"/>
    </source>
</evidence>
<dbReference type="SUPFAM" id="SSF55486">
    <property type="entry name" value="Metalloproteases ('zincins'), catalytic domain"/>
    <property type="match status" value="1"/>
</dbReference>